<accession>A0ABZ0RVK8</accession>
<gene>
    <name evidence="1" type="ORF">R6U77_00930</name>
</gene>
<dbReference type="RefSeq" id="WP_319837062.1">
    <property type="nucleotide sequence ID" value="NZ_CP137624.1"/>
</dbReference>
<name>A0ABZ0RVK8_9BACI</name>
<dbReference type="Proteomes" id="UP001322664">
    <property type="component" value="Chromosome"/>
</dbReference>
<organism evidence="1 2">
    <name type="scientific">Lysinibacillus louembei</name>
    <dbReference type="NCBI Taxonomy" id="1470088"/>
    <lineage>
        <taxon>Bacteria</taxon>
        <taxon>Bacillati</taxon>
        <taxon>Bacillota</taxon>
        <taxon>Bacilli</taxon>
        <taxon>Bacillales</taxon>
        <taxon>Bacillaceae</taxon>
        <taxon>Lysinibacillus</taxon>
    </lineage>
</organism>
<protein>
    <submittedName>
        <fullName evidence="1">Uncharacterized protein</fullName>
    </submittedName>
</protein>
<evidence type="ECO:0000313" key="1">
    <source>
        <dbReference type="EMBL" id="WPK12283.1"/>
    </source>
</evidence>
<reference evidence="1 2" key="1">
    <citation type="submission" date="2023-09" db="EMBL/GenBank/DDBJ databases">
        <authorList>
            <person name="Page C.A."/>
            <person name="Perez-Diaz I.M."/>
        </authorList>
    </citation>
    <scope>NUCLEOTIDE SEQUENCE [LARGE SCALE GENOMIC DNA]</scope>
    <source>
        <strain evidence="1 2">Ll15</strain>
    </source>
</reference>
<sequence length="48" mass="5495">MTECESTIVAINQVLEDTTLDNQTKLERVEAYVHVFISNQKLTLEDVL</sequence>
<keyword evidence="2" id="KW-1185">Reference proteome</keyword>
<proteinExistence type="predicted"/>
<dbReference type="EMBL" id="CP137624">
    <property type="protein sequence ID" value="WPK12283.1"/>
    <property type="molecule type" value="Genomic_DNA"/>
</dbReference>
<evidence type="ECO:0000313" key="2">
    <source>
        <dbReference type="Proteomes" id="UP001322664"/>
    </source>
</evidence>